<reference evidence="1" key="1">
    <citation type="journal article" date="2021" name="Genome Biol. Evol.">
        <title>A High-Quality Reference Genome for a Parasitic Bivalve with Doubly Uniparental Inheritance (Bivalvia: Unionida).</title>
        <authorList>
            <person name="Smith C.H."/>
        </authorList>
    </citation>
    <scope>NUCLEOTIDE SEQUENCE</scope>
    <source>
        <strain evidence="1">CHS0354</strain>
    </source>
</reference>
<organism evidence="1 2">
    <name type="scientific">Potamilus streckersoni</name>
    <dbReference type="NCBI Taxonomy" id="2493646"/>
    <lineage>
        <taxon>Eukaryota</taxon>
        <taxon>Metazoa</taxon>
        <taxon>Spiralia</taxon>
        <taxon>Lophotrochozoa</taxon>
        <taxon>Mollusca</taxon>
        <taxon>Bivalvia</taxon>
        <taxon>Autobranchia</taxon>
        <taxon>Heteroconchia</taxon>
        <taxon>Palaeoheterodonta</taxon>
        <taxon>Unionida</taxon>
        <taxon>Unionoidea</taxon>
        <taxon>Unionidae</taxon>
        <taxon>Ambleminae</taxon>
        <taxon>Lampsilini</taxon>
        <taxon>Potamilus</taxon>
    </lineage>
</organism>
<name>A0AAE0TK46_9BIVA</name>
<proteinExistence type="predicted"/>
<protein>
    <submittedName>
        <fullName evidence="1">Uncharacterized protein</fullName>
    </submittedName>
</protein>
<comment type="caution">
    <text evidence="1">The sequence shown here is derived from an EMBL/GenBank/DDBJ whole genome shotgun (WGS) entry which is preliminary data.</text>
</comment>
<reference evidence="1" key="3">
    <citation type="submission" date="2023-05" db="EMBL/GenBank/DDBJ databases">
        <authorList>
            <person name="Smith C.H."/>
        </authorList>
    </citation>
    <scope>NUCLEOTIDE SEQUENCE</scope>
    <source>
        <strain evidence="1">CHS0354</strain>
        <tissue evidence="1">Mantle</tissue>
    </source>
</reference>
<evidence type="ECO:0000313" key="1">
    <source>
        <dbReference type="EMBL" id="KAK3611395.1"/>
    </source>
</evidence>
<sequence>MLLRKASKEETKEVKLEITDIEESLTFSNERVTKPDKDIKQELKTQDGKIKKSVKMWMGKTLLTEKHKINYNILFYGVR</sequence>
<dbReference type="Proteomes" id="UP001195483">
    <property type="component" value="Unassembled WGS sequence"/>
</dbReference>
<accession>A0AAE0TK46</accession>
<gene>
    <name evidence="1" type="ORF">CHS0354_034836</name>
</gene>
<keyword evidence="2" id="KW-1185">Reference proteome</keyword>
<dbReference type="AlphaFoldDB" id="A0AAE0TK46"/>
<evidence type="ECO:0000313" key="2">
    <source>
        <dbReference type="Proteomes" id="UP001195483"/>
    </source>
</evidence>
<dbReference type="EMBL" id="JAEAOA010002046">
    <property type="protein sequence ID" value="KAK3611395.1"/>
    <property type="molecule type" value="Genomic_DNA"/>
</dbReference>
<reference evidence="1" key="2">
    <citation type="journal article" date="2021" name="Genome Biol. Evol.">
        <title>Developing a high-quality reference genome for a parasitic bivalve with doubly uniparental inheritance (Bivalvia: Unionida).</title>
        <authorList>
            <person name="Smith C.H."/>
        </authorList>
    </citation>
    <scope>NUCLEOTIDE SEQUENCE</scope>
    <source>
        <strain evidence="1">CHS0354</strain>
        <tissue evidence="1">Mantle</tissue>
    </source>
</reference>